<gene>
    <name evidence="2" type="ORF">MWN34_17025</name>
</gene>
<dbReference type="RefSeq" id="WP_247030504.1">
    <property type="nucleotide sequence ID" value="NZ_JALKCH010000012.1"/>
</dbReference>
<keyword evidence="1" id="KW-0472">Membrane</keyword>
<protein>
    <submittedName>
        <fullName evidence="2">Amino acid transporter</fullName>
    </submittedName>
</protein>
<dbReference type="Proteomes" id="UP001203284">
    <property type="component" value="Unassembled WGS sequence"/>
</dbReference>
<evidence type="ECO:0000313" key="3">
    <source>
        <dbReference type="Proteomes" id="UP001203284"/>
    </source>
</evidence>
<evidence type="ECO:0000313" key="2">
    <source>
        <dbReference type="EMBL" id="MCK0198606.1"/>
    </source>
</evidence>
<sequence>MSLIHNERTKLTALYLNGLSIALFAVGAVGPVISVMNEPASTRTPFIGLVAGVCILSSGALHYAARYVLGRLRP</sequence>
<proteinExistence type="predicted"/>
<comment type="caution">
    <text evidence="2">The sequence shown here is derived from an EMBL/GenBank/DDBJ whole genome shotgun (WGS) entry which is preliminary data.</text>
</comment>
<feature type="transmembrane region" description="Helical" evidence="1">
    <location>
        <begin position="12"/>
        <end position="34"/>
    </location>
</feature>
<feature type="transmembrane region" description="Helical" evidence="1">
    <location>
        <begin position="46"/>
        <end position="69"/>
    </location>
</feature>
<keyword evidence="1" id="KW-0812">Transmembrane</keyword>
<reference evidence="2 3" key="1">
    <citation type="submission" date="2022-04" db="EMBL/GenBank/DDBJ databases">
        <authorList>
            <person name="Grouzdev D.S."/>
            <person name="Pantiukh K.S."/>
            <person name="Krutkina M.S."/>
        </authorList>
    </citation>
    <scope>NUCLEOTIDE SEQUENCE [LARGE SCALE GENOMIC DNA]</scope>
    <source>
        <strain evidence="2 3">6x-1</strain>
    </source>
</reference>
<evidence type="ECO:0000256" key="1">
    <source>
        <dbReference type="SAM" id="Phobius"/>
    </source>
</evidence>
<accession>A0ABT0DF73</accession>
<keyword evidence="1" id="KW-1133">Transmembrane helix</keyword>
<organism evidence="2 3">
    <name type="scientific">Ancylobacter crimeensis</name>
    <dbReference type="NCBI Taxonomy" id="2579147"/>
    <lineage>
        <taxon>Bacteria</taxon>
        <taxon>Pseudomonadati</taxon>
        <taxon>Pseudomonadota</taxon>
        <taxon>Alphaproteobacteria</taxon>
        <taxon>Hyphomicrobiales</taxon>
        <taxon>Xanthobacteraceae</taxon>
        <taxon>Ancylobacter</taxon>
    </lineage>
</organism>
<name>A0ABT0DF73_9HYPH</name>
<keyword evidence="3" id="KW-1185">Reference proteome</keyword>
<dbReference type="EMBL" id="JALKCH010000012">
    <property type="protein sequence ID" value="MCK0198606.1"/>
    <property type="molecule type" value="Genomic_DNA"/>
</dbReference>